<name>A0AA37X4A8_9BACL</name>
<keyword evidence="1" id="KW-0472">Membrane</keyword>
<dbReference type="EMBL" id="BSRA01000011">
    <property type="protein sequence ID" value="GLV14362.1"/>
    <property type="molecule type" value="Genomic_DNA"/>
</dbReference>
<feature type="transmembrane region" description="Helical" evidence="1">
    <location>
        <begin position="155"/>
        <end position="176"/>
    </location>
</feature>
<reference evidence="2" key="1">
    <citation type="submission" date="2023-02" db="EMBL/GenBank/DDBJ databases">
        <title>Proposal of a novel subspecies: Alicyclobacillus hesperidum subspecies aegle.</title>
        <authorList>
            <person name="Goto K."/>
            <person name="Fujii T."/>
            <person name="Yasui K."/>
            <person name="Mochida K."/>
            <person name="Kato-Tanaka Y."/>
            <person name="Morohoshi S."/>
            <person name="An S.Y."/>
            <person name="Kasai H."/>
            <person name="Yokota A."/>
        </authorList>
    </citation>
    <scope>NUCLEOTIDE SEQUENCE</scope>
    <source>
        <strain evidence="2">DSM 12766</strain>
    </source>
</reference>
<organism evidence="2 3">
    <name type="scientific">Alicyclobacillus hesperidum</name>
    <dbReference type="NCBI Taxonomy" id="89784"/>
    <lineage>
        <taxon>Bacteria</taxon>
        <taxon>Bacillati</taxon>
        <taxon>Bacillota</taxon>
        <taxon>Bacilli</taxon>
        <taxon>Bacillales</taxon>
        <taxon>Alicyclobacillaceae</taxon>
        <taxon>Alicyclobacillus</taxon>
    </lineage>
</organism>
<dbReference type="RefSeq" id="WP_284227388.1">
    <property type="nucleotide sequence ID" value="NZ_BSRA01000011.1"/>
</dbReference>
<feature type="transmembrane region" description="Helical" evidence="1">
    <location>
        <begin position="117"/>
        <end position="135"/>
    </location>
</feature>
<evidence type="ECO:0000313" key="3">
    <source>
        <dbReference type="Proteomes" id="UP001157137"/>
    </source>
</evidence>
<feature type="transmembrane region" description="Helical" evidence="1">
    <location>
        <begin position="183"/>
        <end position="199"/>
    </location>
</feature>
<feature type="transmembrane region" description="Helical" evidence="1">
    <location>
        <begin position="224"/>
        <end position="249"/>
    </location>
</feature>
<dbReference type="AlphaFoldDB" id="A0AA37X4A8"/>
<accession>A0AA37X4A8</accession>
<proteinExistence type="predicted"/>
<feature type="transmembrane region" description="Helical" evidence="1">
    <location>
        <begin position="61"/>
        <end position="81"/>
    </location>
</feature>
<dbReference type="Proteomes" id="UP001157137">
    <property type="component" value="Unassembled WGS sequence"/>
</dbReference>
<feature type="transmembrane region" description="Helical" evidence="1">
    <location>
        <begin position="30"/>
        <end position="49"/>
    </location>
</feature>
<gene>
    <name evidence="2" type="ORF">Heshes_20460</name>
</gene>
<protein>
    <submittedName>
        <fullName evidence="2">Uncharacterized protein</fullName>
    </submittedName>
</protein>
<sequence length="255" mass="28677">MSSETGFALLVARDMRRFTNAGKPGRRWRMGYGVAGLLALIVLATYESTQHTITLSTVGPVWAITYYIPVISFGFAMSLVLNEWRQNTVGWWLTLPLPRIQLALAKCLAAVGKAARVSLWTFVAVTILGFYTSFLSTHSLDWPSALSFLIAGFRWTLFLLCLCPLTSSLGIMFGTIRQSRWRPALPVVWIAWVMGWVVWSSHHPHWHMGRLIGLGHGFMTAEEMVHLVIDLVASWILAALLTWIAAYLLERQTDL</sequence>
<comment type="caution">
    <text evidence="2">The sequence shown here is derived from an EMBL/GenBank/DDBJ whole genome shotgun (WGS) entry which is preliminary data.</text>
</comment>
<evidence type="ECO:0000313" key="2">
    <source>
        <dbReference type="EMBL" id="GLV14362.1"/>
    </source>
</evidence>
<evidence type="ECO:0000256" key="1">
    <source>
        <dbReference type="SAM" id="Phobius"/>
    </source>
</evidence>
<keyword evidence="1" id="KW-0812">Transmembrane</keyword>
<keyword evidence="1" id="KW-1133">Transmembrane helix</keyword>